<evidence type="ECO:0000256" key="8">
    <source>
        <dbReference type="PROSITE-ProRule" id="PRU01015"/>
    </source>
</evidence>
<reference evidence="10" key="2">
    <citation type="submission" date="2025-08" db="UniProtKB">
        <authorList>
            <consortium name="Ensembl"/>
        </authorList>
    </citation>
    <scope>IDENTIFICATION</scope>
</reference>
<proteinExistence type="predicted"/>
<keyword evidence="11" id="KW-1185">Reference proteome</keyword>
<dbReference type="GO" id="GO:0042054">
    <property type="term" value="F:histone methyltransferase activity"/>
    <property type="evidence" value="ECO:0007669"/>
    <property type="project" value="TreeGrafter"/>
</dbReference>
<evidence type="ECO:0000256" key="1">
    <source>
        <dbReference type="ARBA" id="ARBA00004123"/>
    </source>
</evidence>
<dbReference type="Gene3D" id="2.70.160.11">
    <property type="entry name" value="Hnrnp arginine n-methyltransferase1"/>
    <property type="match status" value="1"/>
</dbReference>
<dbReference type="InterPro" id="IPR007848">
    <property type="entry name" value="Small_mtfrase_dom"/>
</dbReference>
<dbReference type="PANTHER" id="PTHR11006:SF92">
    <property type="entry name" value="PROTEIN ARGININE N-METHYLTRANSFERASE 2"/>
    <property type="match status" value="1"/>
</dbReference>
<keyword evidence="6" id="KW-0539">Nucleus</keyword>
<dbReference type="SUPFAM" id="SSF53335">
    <property type="entry name" value="S-adenosyl-L-methionine-dependent methyltransferases"/>
    <property type="match status" value="1"/>
</dbReference>
<dbReference type="GeneTree" id="ENSGT00940000160683"/>
<dbReference type="Proteomes" id="UP000694397">
    <property type="component" value="Chromosome 12"/>
</dbReference>
<dbReference type="GO" id="GO:0140374">
    <property type="term" value="P:antiviral innate immune response"/>
    <property type="evidence" value="ECO:0007669"/>
    <property type="project" value="Ensembl"/>
</dbReference>
<evidence type="ECO:0000256" key="4">
    <source>
        <dbReference type="ARBA" id="ARBA00022679"/>
    </source>
</evidence>
<dbReference type="GO" id="GO:0042802">
    <property type="term" value="F:identical protein binding"/>
    <property type="evidence" value="ECO:0007669"/>
    <property type="project" value="Ensembl"/>
</dbReference>
<dbReference type="AlphaFoldDB" id="A0A8C9RVH8"/>
<accession>A0A8C9RVH8</accession>
<evidence type="ECO:0000313" key="11">
    <source>
        <dbReference type="Proteomes" id="UP000694397"/>
    </source>
</evidence>
<feature type="domain" description="SH3" evidence="9">
    <location>
        <begin position="4"/>
        <end position="63"/>
    </location>
</feature>
<dbReference type="Pfam" id="PF14604">
    <property type="entry name" value="SH3_9"/>
    <property type="match status" value="1"/>
</dbReference>
<reference evidence="10 11" key="1">
    <citation type="submission" date="2019-04" db="EMBL/GenBank/DDBJ databases">
        <authorList>
            <consortium name="Wellcome Sanger Institute Data Sharing"/>
        </authorList>
    </citation>
    <scope>NUCLEOTIDE SEQUENCE [LARGE SCALE GENOMIC DNA]</scope>
</reference>
<dbReference type="FunFam" id="2.70.160.11:FF:000007">
    <property type="entry name" value="Protein arginine N-methyltransferase 2"/>
    <property type="match status" value="1"/>
</dbReference>
<keyword evidence="2 7" id="KW-0728">SH3 domain</keyword>
<evidence type="ECO:0000256" key="5">
    <source>
        <dbReference type="ARBA" id="ARBA00022691"/>
    </source>
</evidence>
<evidence type="ECO:0000259" key="9">
    <source>
        <dbReference type="PROSITE" id="PS50002"/>
    </source>
</evidence>
<dbReference type="InterPro" id="IPR036028">
    <property type="entry name" value="SH3-like_dom_sf"/>
</dbReference>
<dbReference type="SUPFAM" id="SSF50044">
    <property type="entry name" value="SH3-domain"/>
    <property type="match status" value="1"/>
</dbReference>
<dbReference type="GO" id="GO:0016274">
    <property type="term" value="F:protein-arginine N-methyltransferase activity"/>
    <property type="evidence" value="ECO:0007669"/>
    <property type="project" value="InterPro"/>
</dbReference>
<gene>
    <name evidence="10" type="primary">PRMT2</name>
    <name evidence="10" type="synonym">prmt2</name>
</gene>
<dbReference type="Pfam" id="PF22528">
    <property type="entry name" value="PRMT_C"/>
    <property type="match status" value="1"/>
</dbReference>
<evidence type="ECO:0000256" key="7">
    <source>
        <dbReference type="PROSITE-ProRule" id="PRU00192"/>
    </source>
</evidence>
<dbReference type="PANTHER" id="PTHR11006">
    <property type="entry name" value="PROTEIN ARGININE N-METHYLTRANSFERASE"/>
    <property type="match status" value="1"/>
</dbReference>
<evidence type="ECO:0000256" key="6">
    <source>
        <dbReference type="ARBA" id="ARBA00023242"/>
    </source>
</evidence>
<name>A0A8C9RVH8_SCLFO</name>
<evidence type="ECO:0000256" key="2">
    <source>
        <dbReference type="ARBA" id="ARBA00022443"/>
    </source>
</evidence>
<keyword evidence="4 8" id="KW-0808">Transferase</keyword>
<dbReference type="PROSITE" id="PS50002">
    <property type="entry name" value="SH3"/>
    <property type="match status" value="1"/>
</dbReference>
<dbReference type="Gene3D" id="3.40.50.150">
    <property type="entry name" value="Vaccinia Virus protein VP39"/>
    <property type="match status" value="1"/>
</dbReference>
<dbReference type="Gene3D" id="2.30.30.40">
    <property type="entry name" value="SH3 Domains"/>
    <property type="match status" value="1"/>
</dbReference>
<evidence type="ECO:0000313" key="10">
    <source>
        <dbReference type="Ensembl" id="ENSSFOP00015021549.1"/>
    </source>
</evidence>
<keyword evidence="5 8" id="KW-0949">S-adenosyl-L-methionine</keyword>
<reference evidence="10" key="3">
    <citation type="submission" date="2025-09" db="UniProtKB">
        <authorList>
            <consortium name="Ensembl"/>
        </authorList>
    </citation>
    <scope>IDENTIFICATION</scope>
</reference>
<dbReference type="InterPro" id="IPR025799">
    <property type="entry name" value="Arg_MeTrfase"/>
</dbReference>
<dbReference type="PROSITE" id="PS51678">
    <property type="entry name" value="SAM_MT_PRMT"/>
    <property type="match status" value="1"/>
</dbReference>
<dbReference type="InterPro" id="IPR029063">
    <property type="entry name" value="SAM-dependent_MTases_sf"/>
</dbReference>
<dbReference type="Pfam" id="PF05175">
    <property type="entry name" value="MTS"/>
    <property type="match status" value="1"/>
</dbReference>
<dbReference type="GO" id="GO:0005634">
    <property type="term" value="C:nucleus"/>
    <property type="evidence" value="ECO:0007669"/>
    <property type="project" value="UniProtKB-SubCell"/>
</dbReference>
<protein>
    <submittedName>
        <fullName evidence="10">Protein arginine methyltransferase 2</fullName>
    </submittedName>
</protein>
<dbReference type="CDD" id="cd02440">
    <property type="entry name" value="AdoMet_MTases"/>
    <property type="match status" value="1"/>
</dbReference>
<organism evidence="10 11">
    <name type="scientific">Scleropages formosus</name>
    <name type="common">Asian bonytongue</name>
    <name type="synonym">Osteoglossum formosum</name>
    <dbReference type="NCBI Taxonomy" id="113540"/>
    <lineage>
        <taxon>Eukaryota</taxon>
        <taxon>Metazoa</taxon>
        <taxon>Chordata</taxon>
        <taxon>Craniata</taxon>
        <taxon>Vertebrata</taxon>
        <taxon>Euteleostomi</taxon>
        <taxon>Actinopterygii</taxon>
        <taxon>Neopterygii</taxon>
        <taxon>Teleostei</taxon>
        <taxon>Osteoglossocephala</taxon>
        <taxon>Osteoglossomorpha</taxon>
        <taxon>Osteoglossiformes</taxon>
        <taxon>Osteoglossidae</taxon>
        <taxon>Scleropages</taxon>
    </lineage>
</organism>
<dbReference type="GO" id="GO:0032259">
    <property type="term" value="P:methylation"/>
    <property type="evidence" value="ECO:0007669"/>
    <property type="project" value="UniProtKB-KW"/>
</dbReference>
<dbReference type="InterPro" id="IPR001452">
    <property type="entry name" value="SH3_domain"/>
</dbReference>
<sequence length="397" mass="44854">HHDDGRRRCSAEEFVAVADFSPLRFSAGDRLLVLHKSSPHWCWAELHGLSGYVPSNHLQARAQQQVEQQVEVDCPWQDEEYYGSYGTLVRRRTRCYRSKQAICANSASLRGRVLLDVGCGTGIISLFCARFSQPAALYAVEASTMVVHTRRLVQENGCEALVTVIHSRAGDLVLPEKVDVLVSDWMGNCLLFEFMVESVLVARDRWLEEGGTMWPSSASLVLVPCEALAEYEEKVSFWKCPYGLDFSCLQPIAQREFFSKPKFNHESKPEDCLSAPCDVITLDMHTVQVADLEVGKMTGEFKFGVENQGTLHGFTAWFSARFRSLETGGTPAELNTGPHSNPTHWKRTLFMLDTPVAARPGDSICGTLQLRRIPVWRRHMTVTLQWSTYNKSFPMWR</sequence>
<keyword evidence="3 8" id="KW-0489">Methyltransferase</keyword>
<dbReference type="InterPro" id="IPR055135">
    <property type="entry name" value="PRMT_dom"/>
</dbReference>
<evidence type="ECO:0000256" key="3">
    <source>
        <dbReference type="ARBA" id="ARBA00022603"/>
    </source>
</evidence>
<dbReference type="Ensembl" id="ENSSFOT00015021788.2">
    <property type="protein sequence ID" value="ENSSFOP00015021549.1"/>
    <property type="gene ID" value="ENSSFOG00015013865.2"/>
</dbReference>
<dbReference type="SMART" id="SM00326">
    <property type="entry name" value="SH3"/>
    <property type="match status" value="1"/>
</dbReference>
<dbReference type="OrthoDB" id="7848332at2759"/>
<comment type="subcellular location">
    <subcellularLocation>
        <location evidence="1">Nucleus</location>
    </subcellularLocation>
</comment>